<dbReference type="Proteomes" id="UP000005178">
    <property type="component" value="Unassembled WGS sequence"/>
</dbReference>
<evidence type="ECO:0000313" key="1">
    <source>
        <dbReference type="EMBL" id="EDS72933.1"/>
    </source>
</evidence>
<reference evidence="1" key="2">
    <citation type="submission" date="2013-08" db="EMBL/GenBank/DDBJ databases">
        <title>Draft genome sequence of Anaerofustis stercorihominis (DSM 17244).</title>
        <authorList>
            <person name="Sudarsanam P."/>
            <person name="Ley R."/>
            <person name="Guruge J."/>
            <person name="Turnbaugh P.J."/>
            <person name="Mahowald M."/>
            <person name="Liep D."/>
            <person name="Gordon J."/>
        </authorList>
    </citation>
    <scope>NUCLEOTIDE SEQUENCE</scope>
    <source>
        <strain evidence="1">DSM 17244</strain>
    </source>
</reference>
<comment type="caution">
    <text evidence="1">The sequence shown here is derived from an EMBL/GenBank/DDBJ whole genome shotgun (WGS) entry which is preliminary data.</text>
</comment>
<reference evidence="1" key="1">
    <citation type="submission" date="2008-01" db="EMBL/GenBank/DDBJ databases">
        <authorList>
            <person name="Fulton L."/>
            <person name="Clifton S."/>
            <person name="Fulton B."/>
            <person name="Xu J."/>
            <person name="Minx P."/>
            <person name="Pepin K.H."/>
            <person name="Johnson M."/>
            <person name="Thiruvilangam P."/>
            <person name="Bhonagiri V."/>
            <person name="Nash W.E."/>
            <person name="Mardis E.R."/>
            <person name="Wilson R.K."/>
        </authorList>
    </citation>
    <scope>NUCLEOTIDE SEQUENCE [LARGE SCALE GENOMIC DNA]</scope>
    <source>
        <strain evidence="1">DSM 17244</strain>
    </source>
</reference>
<dbReference type="EMBL" id="ABIL02000005">
    <property type="protein sequence ID" value="EDS72933.1"/>
    <property type="molecule type" value="Genomic_DNA"/>
</dbReference>
<keyword evidence="2" id="KW-1185">Reference proteome</keyword>
<gene>
    <name evidence="1" type="ORF">ANASTE_00648</name>
</gene>
<name>B1C7E6_9FIRM</name>
<accession>B1C7E6</accession>
<evidence type="ECO:0000313" key="2">
    <source>
        <dbReference type="Proteomes" id="UP000005178"/>
    </source>
</evidence>
<proteinExistence type="predicted"/>
<sequence length="81" mass="8886">MSISKGHIPFTLKIILSGLRPNTSGSFPNLFCGVLPRTPALFKRLKSTKKISAQAAEAYSDWIFCKMLPAFCETVATLPLL</sequence>
<dbReference type="HOGENOM" id="CLU_2566368_0_0_9"/>
<dbReference type="STRING" id="445971.ANASTE_00648"/>
<protein>
    <submittedName>
        <fullName evidence="1">Uncharacterized protein</fullName>
    </submittedName>
</protein>
<dbReference type="AlphaFoldDB" id="B1C7E6"/>
<organism evidence="1 2">
    <name type="scientific">Anaerofustis stercorihominis DSM 17244</name>
    <dbReference type="NCBI Taxonomy" id="445971"/>
    <lineage>
        <taxon>Bacteria</taxon>
        <taxon>Bacillati</taxon>
        <taxon>Bacillota</taxon>
        <taxon>Clostridia</taxon>
        <taxon>Eubacteriales</taxon>
        <taxon>Eubacteriaceae</taxon>
        <taxon>Anaerofustis</taxon>
    </lineage>
</organism>